<feature type="compositionally biased region" description="Basic residues" evidence="1">
    <location>
        <begin position="297"/>
        <end position="314"/>
    </location>
</feature>
<dbReference type="Proteomes" id="UP000570595">
    <property type="component" value="Unassembled WGS sequence"/>
</dbReference>
<organism evidence="2 3">
    <name type="scientific">Perkinsus olseni</name>
    <name type="common">Perkinsus atlanticus</name>
    <dbReference type="NCBI Taxonomy" id="32597"/>
    <lineage>
        <taxon>Eukaryota</taxon>
        <taxon>Sar</taxon>
        <taxon>Alveolata</taxon>
        <taxon>Perkinsozoa</taxon>
        <taxon>Perkinsea</taxon>
        <taxon>Perkinsida</taxon>
        <taxon>Perkinsidae</taxon>
        <taxon>Perkinsus</taxon>
    </lineage>
</organism>
<accession>A0A7J6LXS0</accession>
<sequence length="338" mass="37936">MGGPSSGLYHTVQLKCVKIINLFAGQTEPASITKILLSQRVVGLGVQCNKGQKGIHAITIATAKEGVFIYILERDRLWLPAGLWGLLKDPTCTKVICNVYGYLIERVCQDFRLNDLPESLFDVEKDTVQSAARPLGLRVYWPPEKEFYRFTEQTLDKEHKRYLAVNALVPLLVVARKGKFQLKKSDCQRITSNFTKYDPPRRRCSEADISSEEDDEASSEEDNETSSEEDDETSSEEDDEASSGEDDEISLQEEGDASRWSGETERNSSSSILVILIPTGNGRNVPSEDKDFLLPKKFTRRMKRASLTGSRKRERGTGAESPMKSTKKARSNKSRKQG</sequence>
<evidence type="ECO:0000313" key="2">
    <source>
        <dbReference type="EMBL" id="KAF4664083.1"/>
    </source>
</evidence>
<feature type="compositionally biased region" description="Basic residues" evidence="1">
    <location>
        <begin position="325"/>
        <end position="338"/>
    </location>
</feature>
<evidence type="ECO:0000256" key="1">
    <source>
        <dbReference type="SAM" id="MobiDB-lite"/>
    </source>
</evidence>
<gene>
    <name evidence="2" type="ORF">FOZ61_001133</name>
</gene>
<dbReference type="AlphaFoldDB" id="A0A7J6LXS0"/>
<dbReference type="EMBL" id="JABAHT010000126">
    <property type="protein sequence ID" value="KAF4664083.1"/>
    <property type="molecule type" value="Genomic_DNA"/>
</dbReference>
<evidence type="ECO:0000313" key="3">
    <source>
        <dbReference type="Proteomes" id="UP000570595"/>
    </source>
</evidence>
<dbReference type="OrthoDB" id="482790at2759"/>
<feature type="compositionally biased region" description="Acidic residues" evidence="1">
    <location>
        <begin position="209"/>
        <end position="255"/>
    </location>
</feature>
<feature type="region of interest" description="Disordered" evidence="1">
    <location>
        <begin position="199"/>
        <end position="338"/>
    </location>
</feature>
<reference evidence="2 3" key="1">
    <citation type="submission" date="2020-04" db="EMBL/GenBank/DDBJ databases">
        <title>Perkinsus olseni comparative genomics.</title>
        <authorList>
            <person name="Bogema D.R."/>
        </authorList>
    </citation>
    <scope>NUCLEOTIDE SEQUENCE [LARGE SCALE GENOMIC DNA]</scope>
    <source>
        <strain evidence="2">ATCC PRA-179</strain>
    </source>
</reference>
<protein>
    <submittedName>
        <fullName evidence="2">Uncharacterized protein</fullName>
    </submittedName>
</protein>
<name>A0A7J6LXS0_PEROL</name>
<comment type="caution">
    <text evidence="2">The sequence shown here is derived from an EMBL/GenBank/DDBJ whole genome shotgun (WGS) entry which is preliminary data.</text>
</comment>
<proteinExistence type="predicted"/>